<dbReference type="PROSITE" id="PS01081">
    <property type="entry name" value="HTH_TETR_1"/>
    <property type="match status" value="1"/>
</dbReference>
<dbReference type="InterPro" id="IPR011075">
    <property type="entry name" value="TetR_C"/>
</dbReference>
<dbReference type="EMBL" id="JAMPKM010000013">
    <property type="protein sequence ID" value="MEP0819311.1"/>
    <property type="molecule type" value="Genomic_DNA"/>
</dbReference>
<accession>A0ABV0JC00</accession>
<proteinExistence type="predicted"/>
<organism evidence="6 7">
    <name type="scientific">Trichocoleus desertorum GB2-A4</name>
    <dbReference type="NCBI Taxonomy" id="2933944"/>
    <lineage>
        <taxon>Bacteria</taxon>
        <taxon>Bacillati</taxon>
        <taxon>Cyanobacteriota</taxon>
        <taxon>Cyanophyceae</taxon>
        <taxon>Leptolyngbyales</taxon>
        <taxon>Trichocoleusaceae</taxon>
        <taxon>Trichocoleus</taxon>
    </lineage>
</organism>
<dbReference type="Gene3D" id="1.10.357.10">
    <property type="entry name" value="Tetracycline Repressor, domain 2"/>
    <property type="match status" value="1"/>
</dbReference>
<dbReference type="PANTHER" id="PTHR47506:SF1">
    <property type="entry name" value="HTH-TYPE TRANSCRIPTIONAL REGULATOR YJDC"/>
    <property type="match status" value="1"/>
</dbReference>
<dbReference type="Proteomes" id="UP001464891">
    <property type="component" value="Unassembled WGS sequence"/>
</dbReference>
<evidence type="ECO:0000313" key="6">
    <source>
        <dbReference type="EMBL" id="MEP0819311.1"/>
    </source>
</evidence>
<evidence type="ECO:0000259" key="5">
    <source>
        <dbReference type="PROSITE" id="PS50977"/>
    </source>
</evidence>
<gene>
    <name evidence="6" type="ORF">NC998_19600</name>
</gene>
<comment type="caution">
    <text evidence="6">The sequence shown here is derived from an EMBL/GenBank/DDBJ whole genome shotgun (WGS) entry which is preliminary data.</text>
</comment>
<dbReference type="PROSITE" id="PS50977">
    <property type="entry name" value="HTH_TETR_2"/>
    <property type="match status" value="1"/>
</dbReference>
<dbReference type="Pfam" id="PF00440">
    <property type="entry name" value="TetR_N"/>
    <property type="match status" value="1"/>
</dbReference>
<dbReference type="SUPFAM" id="SSF46689">
    <property type="entry name" value="Homeodomain-like"/>
    <property type="match status" value="1"/>
</dbReference>
<evidence type="ECO:0000256" key="2">
    <source>
        <dbReference type="ARBA" id="ARBA00023125"/>
    </source>
</evidence>
<reference evidence="6 7" key="1">
    <citation type="submission" date="2022-04" db="EMBL/GenBank/DDBJ databases">
        <title>Positive selection, recombination, and allopatry shape intraspecific diversity of widespread and dominant cyanobacteria.</title>
        <authorList>
            <person name="Wei J."/>
            <person name="Shu W."/>
            <person name="Hu C."/>
        </authorList>
    </citation>
    <scope>NUCLEOTIDE SEQUENCE [LARGE SCALE GENOMIC DNA]</scope>
    <source>
        <strain evidence="6 7">GB2-A4</strain>
    </source>
</reference>
<dbReference type="InterPro" id="IPR001647">
    <property type="entry name" value="HTH_TetR"/>
</dbReference>
<name>A0ABV0JC00_9CYAN</name>
<dbReference type="SUPFAM" id="SSF48498">
    <property type="entry name" value="Tetracyclin repressor-like, C-terminal domain"/>
    <property type="match status" value="1"/>
</dbReference>
<dbReference type="PRINTS" id="PR00455">
    <property type="entry name" value="HTHTETR"/>
</dbReference>
<sequence>METRKLHTAQGRPRAFDIDEALEKALQVFWRKGYLGTSLTELTEAMGINRPSLYAAFGNKETLFRKVLDLYQEQQTPYMAQALKEPTARKVIERMMYGVVDLLTNPDNPPRCLYAQTVLSCADPSDPLYQELAERRILIEATICDRFERAIAEGDLSSDTDPAALARFVLTVNFGMSVQASSGASRADLLQVVEMALQACSNL</sequence>
<dbReference type="InterPro" id="IPR023772">
    <property type="entry name" value="DNA-bd_HTH_TetR-type_CS"/>
</dbReference>
<dbReference type="InterPro" id="IPR036271">
    <property type="entry name" value="Tet_transcr_reg_TetR-rel_C_sf"/>
</dbReference>
<protein>
    <submittedName>
        <fullName evidence="6">TetR/AcrR family transcriptional regulator</fullName>
    </submittedName>
</protein>
<feature type="DNA-binding region" description="H-T-H motif" evidence="4">
    <location>
        <begin position="38"/>
        <end position="57"/>
    </location>
</feature>
<evidence type="ECO:0000256" key="3">
    <source>
        <dbReference type="ARBA" id="ARBA00023163"/>
    </source>
</evidence>
<dbReference type="RefSeq" id="WP_190443078.1">
    <property type="nucleotide sequence ID" value="NZ_JAMPKM010000013.1"/>
</dbReference>
<keyword evidence="3" id="KW-0804">Transcription</keyword>
<dbReference type="InterPro" id="IPR009057">
    <property type="entry name" value="Homeodomain-like_sf"/>
</dbReference>
<dbReference type="PANTHER" id="PTHR47506">
    <property type="entry name" value="TRANSCRIPTIONAL REGULATORY PROTEIN"/>
    <property type="match status" value="1"/>
</dbReference>
<dbReference type="Pfam" id="PF16925">
    <property type="entry name" value="TetR_C_13"/>
    <property type="match status" value="1"/>
</dbReference>
<evidence type="ECO:0000256" key="1">
    <source>
        <dbReference type="ARBA" id="ARBA00023015"/>
    </source>
</evidence>
<evidence type="ECO:0000313" key="7">
    <source>
        <dbReference type="Proteomes" id="UP001464891"/>
    </source>
</evidence>
<keyword evidence="7" id="KW-1185">Reference proteome</keyword>
<keyword evidence="1" id="KW-0805">Transcription regulation</keyword>
<dbReference type="Gene3D" id="1.10.10.60">
    <property type="entry name" value="Homeodomain-like"/>
    <property type="match status" value="1"/>
</dbReference>
<feature type="domain" description="HTH tetR-type" evidence="5">
    <location>
        <begin position="15"/>
        <end position="75"/>
    </location>
</feature>
<evidence type="ECO:0000256" key="4">
    <source>
        <dbReference type="PROSITE-ProRule" id="PRU00335"/>
    </source>
</evidence>
<keyword evidence="2 4" id="KW-0238">DNA-binding</keyword>